<name>A0A0E9VCB2_ANGAN</name>
<reference evidence="1" key="1">
    <citation type="submission" date="2014-11" db="EMBL/GenBank/DDBJ databases">
        <authorList>
            <person name="Amaro Gonzalez C."/>
        </authorList>
    </citation>
    <scope>NUCLEOTIDE SEQUENCE</scope>
</reference>
<organism evidence="1">
    <name type="scientific">Anguilla anguilla</name>
    <name type="common">European freshwater eel</name>
    <name type="synonym">Muraena anguilla</name>
    <dbReference type="NCBI Taxonomy" id="7936"/>
    <lineage>
        <taxon>Eukaryota</taxon>
        <taxon>Metazoa</taxon>
        <taxon>Chordata</taxon>
        <taxon>Craniata</taxon>
        <taxon>Vertebrata</taxon>
        <taxon>Euteleostomi</taxon>
        <taxon>Actinopterygii</taxon>
        <taxon>Neopterygii</taxon>
        <taxon>Teleostei</taxon>
        <taxon>Anguilliformes</taxon>
        <taxon>Anguillidae</taxon>
        <taxon>Anguilla</taxon>
    </lineage>
</organism>
<proteinExistence type="predicted"/>
<evidence type="ECO:0000313" key="1">
    <source>
        <dbReference type="EMBL" id="JAH75110.1"/>
    </source>
</evidence>
<sequence length="37" mass="4491">MVHFMGSPWQNVTVSTPYKIVLWCDPRQWPIFTRKIQ</sequence>
<accession>A0A0E9VCB2</accession>
<dbReference type="AlphaFoldDB" id="A0A0E9VCB2"/>
<protein>
    <submittedName>
        <fullName evidence="1">Uncharacterized protein</fullName>
    </submittedName>
</protein>
<reference evidence="1" key="2">
    <citation type="journal article" date="2015" name="Fish Shellfish Immunol.">
        <title>Early steps in the European eel (Anguilla anguilla)-Vibrio vulnificus interaction in the gills: Role of the RtxA13 toxin.</title>
        <authorList>
            <person name="Callol A."/>
            <person name="Pajuelo D."/>
            <person name="Ebbesson L."/>
            <person name="Teles M."/>
            <person name="MacKenzie S."/>
            <person name="Amaro C."/>
        </authorList>
    </citation>
    <scope>NUCLEOTIDE SEQUENCE</scope>
</reference>
<dbReference type="EMBL" id="GBXM01033467">
    <property type="protein sequence ID" value="JAH75110.1"/>
    <property type="molecule type" value="Transcribed_RNA"/>
</dbReference>